<feature type="compositionally biased region" description="Polar residues" evidence="1">
    <location>
        <begin position="242"/>
        <end position="268"/>
    </location>
</feature>
<protein>
    <submittedName>
        <fullName evidence="3">Unnamed protein product</fullName>
    </submittedName>
</protein>
<feature type="compositionally biased region" description="Basic and acidic residues" evidence="1">
    <location>
        <begin position="295"/>
        <end position="305"/>
    </location>
</feature>
<keyword evidence="4" id="KW-1185">Reference proteome</keyword>
<proteinExistence type="predicted"/>
<feature type="region of interest" description="Disordered" evidence="1">
    <location>
        <begin position="47"/>
        <end position="124"/>
    </location>
</feature>
<dbReference type="EMBL" id="BSXU01012479">
    <property type="protein sequence ID" value="GME77280.1"/>
    <property type="molecule type" value="Genomic_DNA"/>
</dbReference>
<feature type="compositionally biased region" description="Low complexity" evidence="1">
    <location>
        <begin position="334"/>
        <end position="362"/>
    </location>
</feature>
<gene>
    <name evidence="3" type="ORF">Amon01_000962600</name>
</gene>
<feature type="compositionally biased region" description="Polar residues" evidence="1">
    <location>
        <begin position="399"/>
        <end position="423"/>
    </location>
</feature>
<accession>A0A9W6T6F4</accession>
<feature type="compositionally biased region" description="Polar residues" evidence="1">
    <location>
        <begin position="1"/>
        <end position="14"/>
    </location>
</feature>
<evidence type="ECO:0000313" key="3">
    <source>
        <dbReference type="EMBL" id="GME77280.1"/>
    </source>
</evidence>
<sequence length="423" mass="45987">MNGAYSPSFNNIDSSARRSRMSEYSNSGRITMEIIEGYDLDKSYGDTTDTSFQSSATQATTSTQKSASQQETQKKLSSPYIGKQTGERSISTSSELSKHPSMRPIPKNNHNQHRQSNGSLKRSKTKKVFGGFSSLLNRSRSKSVSASMISDPIGFQTVRSVKYDQDTQKFLNLPPEWARLLDSQGISTEEQSKNPEAANQVMMFYNKNYNDEGNKYMELQGRRSSSSLNDDSANASGEFKTPNMSGYSQFDNDNSPFKTPSSAFKSPYSTPPARFSADYSIVTPVIEEGVSEQATDDKKDEEFIPRRHAPPPPPPGALGIVGNPQRVAPPPPSSGSGSAIANGGNAGHKSPSSKSSRMSSPKNQQHSPNSGIFHSLSRKFSQKNQPHSNRPVIIHSAPGANSPNGPQQISSAQLTTTTDTKTP</sequence>
<feature type="region of interest" description="Disordered" evidence="1">
    <location>
        <begin position="222"/>
        <end position="270"/>
    </location>
</feature>
<dbReference type="InterPro" id="IPR000095">
    <property type="entry name" value="CRIB_dom"/>
</dbReference>
<dbReference type="InterPro" id="IPR036936">
    <property type="entry name" value="CRIB_dom_sf"/>
</dbReference>
<evidence type="ECO:0000313" key="4">
    <source>
        <dbReference type="Proteomes" id="UP001165063"/>
    </source>
</evidence>
<evidence type="ECO:0000256" key="1">
    <source>
        <dbReference type="SAM" id="MobiDB-lite"/>
    </source>
</evidence>
<dbReference type="AlphaFoldDB" id="A0A9W6T6F4"/>
<feature type="compositionally biased region" description="Low complexity" evidence="1">
    <location>
        <begin position="222"/>
        <end position="237"/>
    </location>
</feature>
<feature type="region of interest" description="Disordered" evidence="1">
    <location>
        <begin position="1"/>
        <end position="24"/>
    </location>
</feature>
<feature type="domain" description="CRIB" evidence="2">
    <location>
        <begin position="148"/>
        <end position="206"/>
    </location>
</feature>
<dbReference type="Pfam" id="PF00786">
    <property type="entry name" value="PBD"/>
    <property type="match status" value="1"/>
</dbReference>
<dbReference type="Gene3D" id="3.90.810.10">
    <property type="entry name" value="CRIB domain"/>
    <property type="match status" value="1"/>
</dbReference>
<reference evidence="3" key="1">
    <citation type="submission" date="2023-04" db="EMBL/GenBank/DDBJ databases">
        <title>Ambrosiozyma monospora NBRC 1965.</title>
        <authorList>
            <person name="Ichikawa N."/>
            <person name="Sato H."/>
            <person name="Tonouchi N."/>
        </authorList>
    </citation>
    <scope>NUCLEOTIDE SEQUENCE</scope>
    <source>
        <strain evidence="3">NBRC 1965</strain>
    </source>
</reference>
<evidence type="ECO:0000259" key="2">
    <source>
        <dbReference type="Pfam" id="PF00786"/>
    </source>
</evidence>
<feature type="compositionally biased region" description="Polar residues" evidence="1">
    <location>
        <begin position="363"/>
        <end position="375"/>
    </location>
</feature>
<feature type="region of interest" description="Disordered" evidence="1">
    <location>
        <begin position="289"/>
        <end position="423"/>
    </location>
</feature>
<name>A0A9W6T6F4_AMBMO</name>
<feature type="compositionally biased region" description="Low complexity" evidence="1">
    <location>
        <begin position="47"/>
        <end position="71"/>
    </location>
</feature>
<dbReference type="OrthoDB" id="248923at2759"/>
<comment type="caution">
    <text evidence="3">The sequence shown here is derived from an EMBL/GenBank/DDBJ whole genome shotgun (WGS) entry which is preliminary data.</text>
</comment>
<organism evidence="3 4">
    <name type="scientific">Ambrosiozyma monospora</name>
    <name type="common">Yeast</name>
    <name type="synonym">Endomycopsis monosporus</name>
    <dbReference type="NCBI Taxonomy" id="43982"/>
    <lineage>
        <taxon>Eukaryota</taxon>
        <taxon>Fungi</taxon>
        <taxon>Dikarya</taxon>
        <taxon>Ascomycota</taxon>
        <taxon>Saccharomycotina</taxon>
        <taxon>Pichiomycetes</taxon>
        <taxon>Pichiales</taxon>
        <taxon>Pichiaceae</taxon>
        <taxon>Ambrosiozyma</taxon>
    </lineage>
</organism>
<dbReference type="Proteomes" id="UP001165063">
    <property type="component" value="Unassembled WGS sequence"/>
</dbReference>